<organism evidence="2 3">
    <name type="scientific">Flavobacterium celericrescens</name>
    <dbReference type="NCBI Taxonomy" id="2709780"/>
    <lineage>
        <taxon>Bacteria</taxon>
        <taxon>Pseudomonadati</taxon>
        <taxon>Bacteroidota</taxon>
        <taxon>Flavobacteriia</taxon>
        <taxon>Flavobacteriales</taxon>
        <taxon>Flavobacteriaceae</taxon>
        <taxon>Flavobacterium</taxon>
    </lineage>
</organism>
<dbReference type="Proteomes" id="UP000761423">
    <property type="component" value="Unassembled WGS sequence"/>
</dbReference>
<keyword evidence="1" id="KW-0812">Transmembrane</keyword>
<feature type="transmembrane region" description="Helical" evidence="1">
    <location>
        <begin position="47"/>
        <end position="69"/>
    </location>
</feature>
<evidence type="ECO:0000256" key="1">
    <source>
        <dbReference type="SAM" id="Phobius"/>
    </source>
</evidence>
<sequence>MQKKTTSLLLGLIFCFCIEISQLIQLDWLVTLRKNALGHYILGQGFLFIDLICLAIGTIAAYFIDYYVLKINK</sequence>
<gene>
    <name evidence="2" type="ORF">G4L40_04960</name>
</gene>
<reference evidence="2 3" key="1">
    <citation type="submission" date="2020-02" db="EMBL/GenBank/DDBJ databases">
        <authorList>
            <person name="Chen W.-M."/>
        </authorList>
    </citation>
    <scope>NUCLEOTIDE SEQUENCE [LARGE SCALE GENOMIC DNA]</scope>
    <source>
        <strain evidence="2 3">TWA-26</strain>
    </source>
</reference>
<accession>A0ABX0IFF2</accession>
<comment type="caution">
    <text evidence="2">The sequence shown here is derived from an EMBL/GenBank/DDBJ whole genome shotgun (WGS) entry which is preliminary data.</text>
</comment>
<name>A0ABX0IFF2_9FLAO</name>
<keyword evidence="1" id="KW-1133">Transmembrane helix</keyword>
<evidence type="ECO:0000313" key="2">
    <source>
        <dbReference type="EMBL" id="NHM04051.1"/>
    </source>
</evidence>
<protein>
    <submittedName>
        <fullName evidence="2">DUF2809 domain-containing protein</fullName>
    </submittedName>
</protein>
<evidence type="ECO:0000313" key="3">
    <source>
        <dbReference type="Proteomes" id="UP000761423"/>
    </source>
</evidence>
<dbReference type="Pfam" id="PF10990">
    <property type="entry name" value="DUF2809"/>
    <property type="match status" value="1"/>
</dbReference>
<dbReference type="EMBL" id="JAAJBV010000003">
    <property type="protein sequence ID" value="NHM04051.1"/>
    <property type="molecule type" value="Genomic_DNA"/>
</dbReference>
<keyword evidence="1" id="KW-0472">Membrane</keyword>
<keyword evidence="3" id="KW-1185">Reference proteome</keyword>
<proteinExistence type="predicted"/>
<dbReference type="InterPro" id="IPR021257">
    <property type="entry name" value="DUF2809"/>
</dbReference>